<dbReference type="EC" id="3.1.-.-" evidence="6"/>
<dbReference type="OrthoDB" id="9801520at2"/>
<evidence type="ECO:0000256" key="6">
    <source>
        <dbReference type="PIRNR" id="PIRNR018267"/>
    </source>
</evidence>
<dbReference type="Pfam" id="PF03852">
    <property type="entry name" value="Vsr"/>
    <property type="match status" value="1"/>
</dbReference>
<dbReference type="Proteomes" id="UP000285190">
    <property type="component" value="Unassembled WGS sequence"/>
</dbReference>
<dbReference type="EMBL" id="QYUN01000003">
    <property type="protein sequence ID" value="RJF96646.1"/>
    <property type="molecule type" value="Genomic_DNA"/>
</dbReference>
<sequence length="136" mass="16065">MVDVVDKSTRSRMMAGIRGKDTSPEFAVRRFLHARGLRYRLHVKQLPGKPDLVFARYNVALFVHGCFWHRHAGCRYATTPASNTDFWQKKFDDNQRRDRKVVKELQKAGWRVLVIWECEINESRLASLYRRITKAE</sequence>
<keyword evidence="3 6" id="KW-0227">DNA damage</keyword>
<proteinExistence type="inferred from homology"/>
<comment type="similarity">
    <text evidence="6">Belongs to the vsr family.</text>
</comment>
<dbReference type="AlphaFoldDB" id="A0A418WVC3"/>
<comment type="caution">
    <text evidence="7">The sequence shown here is derived from an EMBL/GenBank/DDBJ whole genome shotgun (WGS) entry which is preliminary data.</text>
</comment>
<dbReference type="RefSeq" id="WP_119742730.1">
    <property type="nucleotide sequence ID" value="NZ_QYUN01000003.1"/>
</dbReference>
<evidence type="ECO:0000313" key="8">
    <source>
        <dbReference type="Proteomes" id="UP000285190"/>
    </source>
</evidence>
<evidence type="ECO:0000256" key="3">
    <source>
        <dbReference type="ARBA" id="ARBA00022763"/>
    </source>
</evidence>
<dbReference type="GO" id="GO:0006298">
    <property type="term" value="P:mismatch repair"/>
    <property type="evidence" value="ECO:0007669"/>
    <property type="project" value="UniProtKB-UniRule"/>
</dbReference>
<gene>
    <name evidence="7" type="primary">vsr</name>
    <name evidence="7" type="ORF">D3870_19680</name>
</gene>
<keyword evidence="8" id="KW-1185">Reference proteome</keyword>
<evidence type="ECO:0000313" key="7">
    <source>
        <dbReference type="EMBL" id="RJF96646.1"/>
    </source>
</evidence>
<accession>A0A418WVC3</accession>
<keyword evidence="4 6" id="KW-0378">Hydrolase</keyword>
<dbReference type="SUPFAM" id="SSF52980">
    <property type="entry name" value="Restriction endonuclease-like"/>
    <property type="match status" value="1"/>
</dbReference>
<comment type="function">
    <text evidence="6">May nick specific sequences that contain T:G mispairs resulting from m5C-deamination.</text>
</comment>
<evidence type="ECO:0000256" key="4">
    <source>
        <dbReference type="ARBA" id="ARBA00022801"/>
    </source>
</evidence>
<keyword evidence="2 6" id="KW-0255">Endonuclease</keyword>
<dbReference type="InterPro" id="IPR004603">
    <property type="entry name" value="DNA_mismatch_endonuc_vsr"/>
</dbReference>
<dbReference type="GO" id="GO:0004519">
    <property type="term" value="F:endonuclease activity"/>
    <property type="evidence" value="ECO:0007669"/>
    <property type="project" value="UniProtKB-KW"/>
</dbReference>
<keyword evidence="1 6" id="KW-0540">Nuclease</keyword>
<keyword evidence="5 6" id="KW-0234">DNA repair</keyword>
<dbReference type="GO" id="GO:0016787">
    <property type="term" value="F:hydrolase activity"/>
    <property type="evidence" value="ECO:0007669"/>
    <property type="project" value="UniProtKB-KW"/>
</dbReference>
<dbReference type="Gene3D" id="3.40.960.10">
    <property type="entry name" value="VSR Endonuclease"/>
    <property type="match status" value="1"/>
</dbReference>
<dbReference type="NCBIfam" id="TIGR00632">
    <property type="entry name" value="vsr"/>
    <property type="match status" value="1"/>
</dbReference>
<dbReference type="InterPro" id="IPR011335">
    <property type="entry name" value="Restrct_endonuc-II-like"/>
</dbReference>
<name>A0A418WVC3_9BURK</name>
<protein>
    <recommendedName>
        <fullName evidence="6">Very short patch repair endonuclease</fullName>
        <ecNumber evidence="6">3.1.-.-</ecNumber>
    </recommendedName>
</protein>
<reference evidence="7 8" key="1">
    <citation type="submission" date="2018-09" db="EMBL/GenBank/DDBJ databases">
        <authorList>
            <person name="Zhu H."/>
        </authorList>
    </citation>
    <scope>NUCLEOTIDE SEQUENCE [LARGE SCALE GENOMIC DNA]</scope>
    <source>
        <strain evidence="7 8">K2R10-39</strain>
    </source>
</reference>
<dbReference type="PIRSF" id="PIRSF018267">
    <property type="entry name" value="VSR_endonuc"/>
    <property type="match status" value="1"/>
</dbReference>
<evidence type="ECO:0000256" key="2">
    <source>
        <dbReference type="ARBA" id="ARBA00022759"/>
    </source>
</evidence>
<evidence type="ECO:0000256" key="5">
    <source>
        <dbReference type="ARBA" id="ARBA00023204"/>
    </source>
</evidence>
<evidence type="ECO:0000256" key="1">
    <source>
        <dbReference type="ARBA" id="ARBA00022722"/>
    </source>
</evidence>
<organism evidence="7 8">
    <name type="scientific">Noviherbaspirillum cavernae</name>
    <dbReference type="NCBI Taxonomy" id="2320862"/>
    <lineage>
        <taxon>Bacteria</taxon>
        <taxon>Pseudomonadati</taxon>
        <taxon>Pseudomonadota</taxon>
        <taxon>Betaproteobacteria</taxon>
        <taxon>Burkholderiales</taxon>
        <taxon>Oxalobacteraceae</taxon>
        <taxon>Noviherbaspirillum</taxon>
    </lineage>
</organism>
<dbReference type="CDD" id="cd00221">
    <property type="entry name" value="Vsr"/>
    <property type="match status" value="1"/>
</dbReference>